<dbReference type="STRING" id="10228.B3S0A1"/>
<dbReference type="KEGG" id="tad:TRIADDRAFT_37902"/>
<evidence type="ECO:0000313" key="13">
    <source>
        <dbReference type="Proteomes" id="UP000009022"/>
    </source>
</evidence>
<evidence type="ECO:0000256" key="6">
    <source>
        <dbReference type="ARBA" id="ARBA00022824"/>
    </source>
</evidence>
<feature type="transmembrane region" description="Helical" evidence="10">
    <location>
        <begin position="556"/>
        <end position="577"/>
    </location>
</feature>
<evidence type="ECO:0000259" key="11">
    <source>
        <dbReference type="Pfam" id="PF07774"/>
    </source>
</evidence>
<dbReference type="HOGENOM" id="CLU_005034_3_0_1"/>
<keyword evidence="9" id="KW-0325">Glycoprotein</keyword>
<keyword evidence="13" id="KW-1185">Reference proteome</keyword>
<dbReference type="InterPro" id="IPR026895">
    <property type="entry name" value="EMC1"/>
</dbReference>
<dbReference type="Pfam" id="PF07774">
    <property type="entry name" value="EMC1_C"/>
    <property type="match status" value="1"/>
</dbReference>
<dbReference type="InterPro" id="IPR011678">
    <property type="entry name" value="EMC1_C"/>
</dbReference>
<evidence type="ECO:0000313" key="12">
    <source>
        <dbReference type="EMBL" id="EDV23975.1"/>
    </source>
</evidence>
<dbReference type="OMA" id="PIPEQKL"/>
<accession>B3S0A1</accession>
<keyword evidence="6" id="KW-0256">Endoplasmic reticulum</keyword>
<evidence type="ECO:0000256" key="9">
    <source>
        <dbReference type="ARBA" id="ARBA00023180"/>
    </source>
</evidence>
<name>B3S0A1_TRIAD</name>
<dbReference type="Proteomes" id="UP000009022">
    <property type="component" value="Unassembled WGS sequence"/>
</dbReference>
<evidence type="ECO:0000256" key="8">
    <source>
        <dbReference type="ARBA" id="ARBA00023136"/>
    </source>
</evidence>
<reference evidence="12 13" key="1">
    <citation type="journal article" date="2008" name="Nature">
        <title>The Trichoplax genome and the nature of placozoans.</title>
        <authorList>
            <person name="Srivastava M."/>
            <person name="Begovic E."/>
            <person name="Chapman J."/>
            <person name="Putnam N.H."/>
            <person name="Hellsten U."/>
            <person name="Kawashima T."/>
            <person name="Kuo A."/>
            <person name="Mitros T."/>
            <person name="Salamov A."/>
            <person name="Carpenter M.L."/>
            <person name="Signorovitch A.Y."/>
            <person name="Moreno M.A."/>
            <person name="Kamm K."/>
            <person name="Grimwood J."/>
            <person name="Schmutz J."/>
            <person name="Shapiro H."/>
            <person name="Grigoriev I.V."/>
            <person name="Buss L.W."/>
            <person name="Schierwater B."/>
            <person name="Dellaporta S.L."/>
            <person name="Rokhsar D.S."/>
        </authorList>
    </citation>
    <scope>NUCLEOTIDE SEQUENCE [LARGE SCALE GENOMIC DNA]</scope>
    <source>
        <strain evidence="12 13">Grell-BS-1999</strain>
    </source>
</reference>
<dbReference type="OrthoDB" id="28092at2759"/>
<evidence type="ECO:0000256" key="4">
    <source>
        <dbReference type="ARBA" id="ARBA00022692"/>
    </source>
</evidence>
<dbReference type="CTD" id="6754713"/>
<proteinExistence type="inferred from homology"/>
<dbReference type="InParanoid" id="B3S0A1"/>
<gene>
    <name evidence="12" type="ORF">TRIADDRAFT_37902</name>
</gene>
<dbReference type="PANTHER" id="PTHR21573:SF0">
    <property type="entry name" value="ER MEMBRANE PROTEIN COMPLEX SUBUNIT 1"/>
    <property type="match status" value="1"/>
</dbReference>
<dbReference type="PANTHER" id="PTHR21573">
    <property type="entry name" value="ER MEMBRANE PROTEIN COMPLEX SUBUNIT 1"/>
    <property type="match status" value="1"/>
</dbReference>
<keyword evidence="4 10" id="KW-0812">Transmembrane</keyword>
<dbReference type="PhylomeDB" id="B3S0A1"/>
<dbReference type="EMBL" id="DS985246">
    <property type="protein sequence ID" value="EDV23975.1"/>
    <property type="molecule type" value="Genomic_DNA"/>
</dbReference>
<evidence type="ECO:0000256" key="3">
    <source>
        <dbReference type="ARBA" id="ARBA00020824"/>
    </source>
</evidence>
<dbReference type="AlphaFoldDB" id="B3S0A1"/>
<comment type="similarity">
    <text evidence="2">Belongs to the EMC1 family.</text>
</comment>
<dbReference type="GO" id="GO:0072546">
    <property type="term" value="C:EMC complex"/>
    <property type="evidence" value="ECO:0007669"/>
    <property type="project" value="InterPro"/>
</dbReference>
<evidence type="ECO:0000256" key="10">
    <source>
        <dbReference type="SAM" id="Phobius"/>
    </source>
</evidence>
<keyword evidence="7 10" id="KW-1133">Transmembrane helix</keyword>
<feature type="domain" description="ER membrane protein complex subunit 1 C-terminal" evidence="11">
    <location>
        <begin position="382"/>
        <end position="586"/>
    </location>
</feature>
<sequence>MFLKKDKTLSYRVLFTYEDHSLALLQQSGKSFWSRDEALAEILVAEMVELALPVSERLQSLYDEVTIAKDGVLSLFFRRISSQLSQLQVLIASFKDFPYNIWSSGNNKKDQKLVRDQFNLRKMIVAVTLSGKLFGIDTASGDIVWKHYLHNLAPFNEYGNPRILLFEQRTTAHYPLPPRCIVLGNAKNDDGKSLIYVFNPLTGKAFKDSETDGVLVDHKIKQAMILTLTDNHFSKILLMVDPNNQVFSRNVCYLLTTKYKSLYLHTVNKDDGQLNGYALSTDARDRIIAKNIWTTRIPIDNQAISLIFAKLPNEPVHSQGRVLGNRSVLYKYANPNLIAITTESKDKDKPIVEIFLVDGVTGAIVFQTYQKNARGPVKLVLCEHWIVFHYWNTKYRRYEMAVIELFEGQKKLNETIFSSFITQLNTVSMQSYVFPFDVITMTVTRTEKAITHKDILIGLPGGEILSLPKVLLDPRRPFVLSASDREEGLIQYVPELPFPTANVINYNQTINGLRKIVTAPAGLESTSLVFAYGLDLFYTRVTPSKMFDVLKEDFDYTFITIVLTAMILVSLVTAQLSSSSNLKKLWK</sequence>
<dbReference type="RefSeq" id="XP_002113501.1">
    <property type="nucleotide sequence ID" value="XM_002113465.1"/>
</dbReference>
<evidence type="ECO:0000256" key="5">
    <source>
        <dbReference type="ARBA" id="ARBA00022729"/>
    </source>
</evidence>
<comment type="subcellular location">
    <subcellularLocation>
        <location evidence="1">Endoplasmic reticulum membrane</location>
        <topology evidence="1">Single-pass type I membrane protein</topology>
    </subcellularLocation>
</comment>
<dbReference type="GeneID" id="6754713"/>
<evidence type="ECO:0000256" key="7">
    <source>
        <dbReference type="ARBA" id="ARBA00022989"/>
    </source>
</evidence>
<evidence type="ECO:0000256" key="1">
    <source>
        <dbReference type="ARBA" id="ARBA00004115"/>
    </source>
</evidence>
<organism evidence="12 13">
    <name type="scientific">Trichoplax adhaerens</name>
    <name type="common">Trichoplax reptans</name>
    <dbReference type="NCBI Taxonomy" id="10228"/>
    <lineage>
        <taxon>Eukaryota</taxon>
        <taxon>Metazoa</taxon>
        <taxon>Placozoa</taxon>
        <taxon>Uniplacotomia</taxon>
        <taxon>Trichoplacea</taxon>
        <taxon>Trichoplacidae</taxon>
        <taxon>Trichoplax</taxon>
    </lineage>
</organism>
<protein>
    <recommendedName>
        <fullName evidence="3">ER membrane protein complex subunit 1</fullName>
    </recommendedName>
</protein>
<keyword evidence="5" id="KW-0732">Signal</keyword>
<dbReference type="eggNOG" id="KOG2103">
    <property type="taxonomic scope" value="Eukaryota"/>
</dbReference>
<evidence type="ECO:0000256" key="2">
    <source>
        <dbReference type="ARBA" id="ARBA00007904"/>
    </source>
</evidence>
<keyword evidence="8 10" id="KW-0472">Membrane</keyword>